<sequence>MDVKSIEDSLMARYYAKKPITIDRGFMQYVWDSSGRKYLDAHTGFGAAFLGHRNPRIIKALTEQMNRVITVPLTMYSEARAEFLSRFSAALPAGFGKVFLQNSGAEAVEAALKAARKITGRSSFLSFHGSFHGRTLGALSVTGNEKYRRAFEPLPYPVRFAPFNSVDQVDKLVTEDLAAVIVEPVQGEGGVNPAKPEFMKALRQATEERGVLLIIDEIQAGFGRTGRVWAFQGLGVEPDIFTAGKPIAGGLPIGIAVVKSKFGDVFEPGEHGSTFAGNPLVMAAAAAGVDVLMGEDVPRRAAELGGRAIKSLQELRARAVLRVKGVGLMIGIELRTRAERYLDELIKLGVLASAAGGGSTIRLLPPFCVSDEDVDLLRSALETALGREG</sequence>
<dbReference type="GO" id="GO:0008483">
    <property type="term" value="F:transaminase activity"/>
    <property type="evidence" value="ECO:0007669"/>
    <property type="project" value="UniProtKB-UniRule"/>
</dbReference>
<dbReference type="EMBL" id="BMNL01000002">
    <property type="protein sequence ID" value="GGP20894.1"/>
    <property type="molecule type" value="Genomic_DNA"/>
</dbReference>
<dbReference type="Proteomes" id="UP000610960">
    <property type="component" value="Unassembled WGS sequence"/>
</dbReference>
<dbReference type="PROSITE" id="PS00600">
    <property type="entry name" value="AA_TRANSFER_CLASS_3"/>
    <property type="match status" value="1"/>
</dbReference>
<evidence type="ECO:0000256" key="5">
    <source>
        <dbReference type="ARBA" id="ARBA00022898"/>
    </source>
</evidence>
<keyword evidence="1 7" id="KW-0963">Cytoplasm</keyword>
<comment type="catalytic activity">
    <reaction evidence="7">
        <text>[amino-group carrier protein]-C-terminal-gamma-(L-ornithyl)-L-glutamate + 2-oxoglutarate = [amino-group carrier protein]-C-terminal-gamma-(L-glutamyl-5-semialdehyde)-L-glutamate + L-glutamate</text>
        <dbReference type="Rhea" id="RHEA:52672"/>
        <dbReference type="Rhea" id="RHEA-COMP:13327"/>
        <dbReference type="Rhea" id="RHEA-COMP:13328"/>
        <dbReference type="ChEBI" id="CHEBI:16810"/>
        <dbReference type="ChEBI" id="CHEBI:29985"/>
        <dbReference type="ChEBI" id="CHEBI:136761"/>
        <dbReference type="ChEBI" id="CHEBI:136763"/>
        <dbReference type="EC" id="2.6.1.124"/>
    </reaction>
</comment>
<dbReference type="EC" id="2.6.1.124" evidence="7"/>
<comment type="catalytic activity">
    <reaction evidence="7">
        <text>[amino-group carrier protein]-C-terminal-gamma-(L-lysyl)-L-glutamate + 2-oxoglutarate = [amino-group carrier protein]-C-terminal-N-(1-carboxy-5-oxopentan-1-yl)-L-glutamine + L-glutamate</text>
        <dbReference type="Rhea" id="RHEA:41952"/>
        <dbReference type="Rhea" id="RHEA-COMP:9714"/>
        <dbReference type="Rhea" id="RHEA-COMP:9715"/>
        <dbReference type="ChEBI" id="CHEBI:16810"/>
        <dbReference type="ChEBI" id="CHEBI:29985"/>
        <dbReference type="ChEBI" id="CHEBI:78501"/>
        <dbReference type="ChEBI" id="CHEBI:78526"/>
        <dbReference type="EC" id="2.6.1.118"/>
    </reaction>
</comment>
<keyword evidence="2 7" id="KW-0032">Aminotransferase</keyword>
<dbReference type="GO" id="GO:0030170">
    <property type="term" value="F:pyridoxal phosphate binding"/>
    <property type="evidence" value="ECO:0007669"/>
    <property type="project" value="InterPro"/>
</dbReference>
<feature type="modified residue" description="N6-(pyridoxal phosphate)lysine" evidence="7">
    <location>
        <position position="245"/>
    </location>
</feature>
<evidence type="ECO:0000313" key="8">
    <source>
        <dbReference type="EMBL" id="GGP20894.1"/>
    </source>
</evidence>
<gene>
    <name evidence="7" type="primary">lysJ</name>
    <name evidence="8" type="ORF">GCM10007981_10810</name>
</gene>
<comment type="caution">
    <text evidence="8">The sequence shown here is derived from an EMBL/GenBank/DDBJ whole genome shotgun (WGS) entry which is preliminary data.</text>
</comment>
<comment type="function">
    <text evidence="7">Involved in both the arginine and lysine biosynthetic pathways.</text>
</comment>
<dbReference type="OrthoDB" id="6534at2157"/>
<feature type="binding site" evidence="7">
    <location>
        <position position="134"/>
    </location>
    <ligand>
        <name>substrate</name>
    </ligand>
</feature>
<reference evidence="8" key="2">
    <citation type="submission" date="2020-09" db="EMBL/GenBank/DDBJ databases">
        <authorList>
            <person name="Sun Q."/>
            <person name="Ohkuma M."/>
        </authorList>
    </citation>
    <scope>NUCLEOTIDE SEQUENCE</scope>
    <source>
        <strain evidence="8">JCM 10088</strain>
    </source>
</reference>
<dbReference type="HAMAP" id="MF_02084">
    <property type="entry name" value="LysJ_aminotrans_3"/>
    <property type="match status" value="1"/>
</dbReference>
<evidence type="ECO:0000256" key="3">
    <source>
        <dbReference type="ARBA" id="ARBA00022605"/>
    </source>
</evidence>
<evidence type="ECO:0000313" key="9">
    <source>
        <dbReference type="Proteomes" id="UP000610960"/>
    </source>
</evidence>
<dbReference type="GO" id="GO:0005737">
    <property type="term" value="C:cytoplasm"/>
    <property type="evidence" value="ECO:0007669"/>
    <property type="project" value="UniProtKB-SubCell"/>
</dbReference>
<feature type="binding site" evidence="7">
    <location>
        <position position="273"/>
    </location>
    <ligand>
        <name>substrate</name>
    </ligand>
</feature>
<name>A0A830GU14_9CREN</name>
<comment type="pathway">
    <text evidence="7">Amino-acid biosynthesis; L-lysine biosynthesis via AAA pathway; L-lysine from L-alpha-aminoadipate (Thermus route): step 4/5.</text>
</comment>
<dbReference type="SUPFAM" id="SSF53383">
    <property type="entry name" value="PLP-dependent transferases"/>
    <property type="match status" value="1"/>
</dbReference>
<dbReference type="CDD" id="cd00610">
    <property type="entry name" value="OAT_like"/>
    <property type="match status" value="1"/>
</dbReference>
<comment type="subunit">
    <text evidence="7">Homodimer.</text>
</comment>
<evidence type="ECO:0000256" key="7">
    <source>
        <dbReference type="HAMAP-Rule" id="MF_02084"/>
    </source>
</evidence>
<dbReference type="Gene3D" id="3.40.640.10">
    <property type="entry name" value="Type I PLP-dependent aspartate aminotransferase-like (Major domain)"/>
    <property type="match status" value="1"/>
</dbReference>
<dbReference type="GO" id="GO:0042802">
    <property type="term" value="F:identical protein binding"/>
    <property type="evidence" value="ECO:0007669"/>
    <property type="project" value="TreeGrafter"/>
</dbReference>
<dbReference type="GO" id="GO:0042450">
    <property type="term" value="P:L-arginine biosynthetic process via ornithine"/>
    <property type="evidence" value="ECO:0007669"/>
    <property type="project" value="UniProtKB-UniRule"/>
</dbReference>
<keyword evidence="7" id="KW-0055">Arginine biosynthesis</keyword>
<dbReference type="Pfam" id="PF00202">
    <property type="entry name" value="Aminotran_3"/>
    <property type="match status" value="1"/>
</dbReference>
<evidence type="ECO:0000256" key="4">
    <source>
        <dbReference type="ARBA" id="ARBA00022679"/>
    </source>
</evidence>
<feature type="binding site" evidence="7">
    <location>
        <begin position="104"/>
        <end position="105"/>
    </location>
    <ligand>
        <name>pyridoxal 5'-phosphate</name>
        <dbReference type="ChEBI" id="CHEBI:597326"/>
    </ligand>
</feature>
<dbReference type="UniPathway" id="UPA00033">
    <property type="reaction ID" value="UER00038"/>
</dbReference>
<evidence type="ECO:0000256" key="6">
    <source>
        <dbReference type="ARBA" id="ARBA00023154"/>
    </source>
</evidence>
<feature type="binding site" evidence="7">
    <location>
        <position position="131"/>
    </location>
    <ligand>
        <name>pyridoxal 5'-phosphate</name>
        <dbReference type="ChEBI" id="CHEBI:597326"/>
    </ligand>
</feature>
<dbReference type="InterPro" id="IPR015421">
    <property type="entry name" value="PyrdxlP-dep_Trfase_major"/>
</dbReference>
<dbReference type="RefSeq" id="WP_188596389.1">
    <property type="nucleotide sequence ID" value="NZ_BMNL01000002.1"/>
</dbReference>
<evidence type="ECO:0000256" key="2">
    <source>
        <dbReference type="ARBA" id="ARBA00022576"/>
    </source>
</evidence>
<comment type="pathway">
    <text evidence="7">Amino-acid biosynthesis; L-arginine biosynthesis.</text>
</comment>
<keyword evidence="6 7" id="KW-0457">Lysine biosynthesis</keyword>
<feature type="binding site" evidence="7">
    <location>
        <begin position="216"/>
        <end position="219"/>
    </location>
    <ligand>
        <name>pyridoxal 5'-phosphate</name>
        <dbReference type="ChEBI" id="CHEBI:597326"/>
    </ligand>
</feature>
<reference evidence="8" key="1">
    <citation type="journal article" date="2014" name="Int. J. Syst. Evol. Microbiol.">
        <title>Complete genome sequence of Corynebacterium casei LMG S-19264T (=DSM 44701T), isolated from a smear-ripened cheese.</title>
        <authorList>
            <consortium name="US DOE Joint Genome Institute (JGI-PGF)"/>
            <person name="Walter F."/>
            <person name="Albersmeier A."/>
            <person name="Kalinowski J."/>
            <person name="Ruckert C."/>
        </authorList>
    </citation>
    <scope>NUCLEOTIDE SEQUENCE</scope>
    <source>
        <strain evidence="8">JCM 10088</strain>
    </source>
</reference>
<dbReference type="InterPro" id="IPR049704">
    <property type="entry name" value="Aminotrans_3_PPA_site"/>
</dbReference>
<dbReference type="AlphaFoldDB" id="A0A830GU14"/>
<dbReference type="EC" id="2.6.1.118" evidence="7"/>
<dbReference type="InterPro" id="IPR015424">
    <property type="entry name" value="PyrdxlP-dep_Trfase"/>
</dbReference>
<dbReference type="InterPro" id="IPR005814">
    <property type="entry name" value="Aminotrans_3"/>
</dbReference>
<dbReference type="InterPro" id="IPR015422">
    <property type="entry name" value="PyrdxlP-dep_Trfase_small"/>
</dbReference>
<feature type="binding site" evidence="7">
    <location>
        <position position="274"/>
    </location>
    <ligand>
        <name>pyridoxal 5'-phosphate</name>
        <dbReference type="ChEBI" id="CHEBI:597326"/>
    </ligand>
</feature>
<dbReference type="PANTHER" id="PTHR11986">
    <property type="entry name" value="AMINOTRANSFERASE CLASS III"/>
    <property type="match status" value="1"/>
</dbReference>
<accession>A0A830GU14</accession>
<proteinExistence type="inferred from homology"/>
<dbReference type="InterPro" id="IPR037537">
    <property type="entry name" value="LysJ"/>
</dbReference>
<keyword evidence="3 7" id="KW-0028">Amino-acid biosynthesis</keyword>
<comment type="subcellular location">
    <subcellularLocation>
        <location evidence="7">Cytoplasm</location>
    </subcellularLocation>
</comment>
<keyword evidence="5 7" id="KW-0663">Pyridoxal phosphate</keyword>
<dbReference type="GO" id="GO:0019878">
    <property type="term" value="P:lysine biosynthetic process via aminoadipic acid"/>
    <property type="evidence" value="ECO:0007669"/>
    <property type="project" value="UniProtKB-UniRule"/>
</dbReference>
<dbReference type="FunFam" id="3.40.640.10:FF:000004">
    <property type="entry name" value="Acetylornithine aminotransferase"/>
    <property type="match status" value="1"/>
</dbReference>
<evidence type="ECO:0000256" key="1">
    <source>
        <dbReference type="ARBA" id="ARBA00022490"/>
    </source>
</evidence>
<comment type="cofactor">
    <cofactor evidence="7">
        <name>pyridoxal 5'-phosphate</name>
        <dbReference type="ChEBI" id="CHEBI:597326"/>
    </cofactor>
    <text evidence="7">Binds 1 pyridoxal phosphate per subunit.</text>
</comment>
<keyword evidence="4 7" id="KW-0808">Transferase</keyword>
<dbReference type="UniPathway" id="UPA00068"/>
<dbReference type="InterPro" id="IPR050103">
    <property type="entry name" value="Class-III_PLP-dep_AT"/>
</dbReference>
<keyword evidence="9" id="KW-1185">Reference proteome</keyword>
<organism evidence="8 9">
    <name type="scientific">Thermocladium modestius</name>
    <dbReference type="NCBI Taxonomy" id="62609"/>
    <lineage>
        <taxon>Archaea</taxon>
        <taxon>Thermoproteota</taxon>
        <taxon>Thermoprotei</taxon>
        <taxon>Thermoproteales</taxon>
        <taxon>Thermoproteaceae</taxon>
        <taxon>Thermocladium</taxon>
    </lineage>
</organism>
<comment type="similarity">
    <text evidence="7">Belongs to the class-III pyridoxal-phosphate-dependent aminotransferase family. LysJ subfamily.</text>
</comment>
<dbReference type="Gene3D" id="3.90.1150.10">
    <property type="entry name" value="Aspartate Aminotransferase, domain 1"/>
    <property type="match status" value="1"/>
</dbReference>
<protein>
    <recommendedName>
        <fullName evidence="7">Putative [LysW]-aminoadipate semialdehyde/glutamate semialdehyde transaminase</fullName>
        <ecNumber evidence="7">2.6.1.118</ecNumber>
        <ecNumber evidence="7">2.6.1.124</ecNumber>
    </recommendedName>
</protein>
<dbReference type="PANTHER" id="PTHR11986:SF79">
    <property type="entry name" value="ACETYLORNITHINE AMINOTRANSFERASE, MITOCHONDRIAL"/>
    <property type="match status" value="1"/>
</dbReference>
<dbReference type="PIRSF" id="PIRSF000521">
    <property type="entry name" value="Transaminase_4ab_Lys_Orn"/>
    <property type="match status" value="1"/>
</dbReference>